<keyword evidence="12" id="KW-1185">Reference proteome</keyword>
<keyword evidence="9" id="KW-0472">Membrane</keyword>
<keyword evidence="6" id="KW-0547">Nucleotide-binding</keyword>
<dbReference type="GO" id="GO:0004673">
    <property type="term" value="F:protein histidine kinase activity"/>
    <property type="evidence" value="ECO:0007669"/>
    <property type="project" value="UniProtKB-EC"/>
</dbReference>
<dbReference type="CDD" id="cd18774">
    <property type="entry name" value="PDC2_HK_sensor"/>
    <property type="match status" value="1"/>
</dbReference>
<evidence type="ECO:0000256" key="1">
    <source>
        <dbReference type="ARBA" id="ARBA00000085"/>
    </source>
</evidence>
<dbReference type="Gene3D" id="3.30.450.20">
    <property type="entry name" value="PAS domain"/>
    <property type="match status" value="1"/>
</dbReference>
<evidence type="ECO:0000256" key="7">
    <source>
        <dbReference type="ARBA" id="ARBA00022777"/>
    </source>
</evidence>
<comment type="subcellular location">
    <subcellularLocation>
        <location evidence="2">Membrane</location>
    </subcellularLocation>
</comment>
<feature type="domain" description="HAMP" evidence="10">
    <location>
        <begin position="350"/>
        <end position="401"/>
    </location>
</feature>
<dbReference type="PANTHER" id="PTHR41523:SF7">
    <property type="entry name" value="HISTIDINE KINASE"/>
    <property type="match status" value="1"/>
</dbReference>
<evidence type="ECO:0000256" key="6">
    <source>
        <dbReference type="ARBA" id="ARBA00022741"/>
    </source>
</evidence>
<dbReference type="InterPro" id="IPR011102">
    <property type="entry name" value="Sig_transdc_His_kinase_HWE"/>
</dbReference>
<keyword evidence="9" id="KW-0812">Transmembrane</keyword>
<dbReference type="SMART" id="SM00911">
    <property type="entry name" value="HWE_HK"/>
    <property type="match status" value="1"/>
</dbReference>
<dbReference type="EMBL" id="JBHOMY010000002">
    <property type="protein sequence ID" value="MFC1455198.1"/>
    <property type="molecule type" value="Genomic_DNA"/>
</dbReference>
<dbReference type="Pfam" id="PF07536">
    <property type="entry name" value="HWE_HK"/>
    <property type="match status" value="1"/>
</dbReference>
<evidence type="ECO:0000313" key="12">
    <source>
        <dbReference type="Proteomes" id="UP001593940"/>
    </source>
</evidence>
<dbReference type="InterPro" id="IPR003660">
    <property type="entry name" value="HAMP_dom"/>
</dbReference>
<dbReference type="InterPro" id="IPR036890">
    <property type="entry name" value="HATPase_C_sf"/>
</dbReference>
<gene>
    <name evidence="11" type="ORF">ACETIH_00265</name>
</gene>
<name>A0ABV6Y1P3_9HYPH</name>
<evidence type="ECO:0000256" key="9">
    <source>
        <dbReference type="SAM" id="Phobius"/>
    </source>
</evidence>
<evidence type="ECO:0000256" key="5">
    <source>
        <dbReference type="ARBA" id="ARBA00022679"/>
    </source>
</evidence>
<feature type="transmembrane region" description="Helical" evidence="9">
    <location>
        <begin position="327"/>
        <end position="348"/>
    </location>
</feature>
<feature type="transmembrane region" description="Helical" evidence="9">
    <location>
        <begin position="64"/>
        <end position="87"/>
    </location>
</feature>
<dbReference type="Gene3D" id="3.30.565.10">
    <property type="entry name" value="Histidine kinase-like ATPase, C-terminal domain"/>
    <property type="match status" value="1"/>
</dbReference>
<proteinExistence type="predicted"/>
<dbReference type="Proteomes" id="UP001593940">
    <property type="component" value="Unassembled WGS sequence"/>
</dbReference>
<keyword evidence="5 11" id="KW-0808">Transferase</keyword>
<evidence type="ECO:0000256" key="4">
    <source>
        <dbReference type="ARBA" id="ARBA00022553"/>
    </source>
</evidence>
<organism evidence="11 12">
    <name type="scientific">Microvirga arabica</name>
    <dbReference type="NCBI Taxonomy" id="1128671"/>
    <lineage>
        <taxon>Bacteria</taxon>
        <taxon>Pseudomonadati</taxon>
        <taxon>Pseudomonadota</taxon>
        <taxon>Alphaproteobacteria</taxon>
        <taxon>Hyphomicrobiales</taxon>
        <taxon>Methylobacteriaceae</taxon>
        <taxon>Microvirga</taxon>
    </lineage>
</organism>
<evidence type="ECO:0000259" key="10">
    <source>
        <dbReference type="PROSITE" id="PS50885"/>
    </source>
</evidence>
<evidence type="ECO:0000256" key="2">
    <source>
        <dbReference type="ARBA" id="ARBA00004370"/>
    </source>
</evidence>
<accession>A0ABV6Y1P3</accession>
<evidence type="ECO:0000256" key="8">
    <source>
        <dbReference type="ARBA" id="ARBA00022840"/>
    </source>
</evidence>
<comment type="catalytic activity">
    <reaction evidence="1">
        <text>ATP + protein L-histidine = ADP + protein N-phospho-L-histidine.</text>
        <dbReference type="EC" id="2.7.13.3"/>
    </reaction>
</comment>
<evidence type="ECO:0000256" key="3">
    <source>
        <dbReference type="ARBA" id="ARBA00012438"/>
    </source>
</evidence>
<dbReference type="PANTHER" id="PTHR41523">
    <property type="entry name" value="TWO-COMPONENT SYSTEM SENSOR PROTEIN"/>
    <property type="match status" value="1"/>
</dbReference>
<keyword evidence="4" id="KW-0597">Phosphoprotein</keyword>
<dbReference type="EC" id="2.7.13.3" evidence="3"/>
<reference evidence="11 12" key="1">
    <citation type="submission" date="2024-09" db="EMBL/GenBank/DDBJ databases">
        <title>Nodulacao em especies de Leguminosae Basais da Amazonia e Caracterizacao dos Rizobios e Bacterias Associadas aos Nodulos.</title>
        <authorList>
            <person name="Jambeiro I.C.A."/>
            <person name="Lopes I.S."/>
            <person name="Aguiar E.R.G.R."/>
            <person name="Santos A.F.J."/>
            <person name="Dos Santos J.M.F."/>
            <person name="Gross E."/>
        </authorList>
    </citation>
    <scope>NUCLEOTIDE SEQUENCE [LARGE SCALE GENOMIC DNA]</scope>
    <source>
        <strain evidence="11 12">BRUESC1165</strain>
    </source>
</reference>
<keyword evidence="7 11" id="KW-0418">Kinase</keyword>
<comment type="caution">
    <text evidence="11">The sequence shown here is derived from an EMBL/GenBank/DDBJ whole genome shotgun (WGS) entry which is preliminary data.</text>
</comment>
<dbReference type="RefSeq" id="WP_377028543.1">
    <property type="nucleotide sequence ID" value="NZ_JBHOMY010000002.1"/>
</dbReference>
<keyword evidence="8" id="KW-0067">ATP-binding</keyword>
<sequence>MCDDRRHPVLMHAMAKAMDGAIYVLTVYRVQGGESQSVGQFLTILRSGRWKAACSHLSSVRSRLLLLTLVLLLPALAAGGLVVYAGYRHDRQSVEKHLQETARALSLVIDRQFGQAEALLWALSTSPQLLEKDYAAFDARARAAIRIPGAWITVADDQRQVVNTLLPQGSPLPLINNRDHRKGLTVGTVRVSNLFTGFVAKQPAVGIDTLVATDDGSELYVSMIMRADTVTRILADQGLPPTWIGAIVDRNGTVVARSRDAEQFVGKPATPENVERVRAEMRQGVSESVSLDGVPTLLALARSPGSGWSTIVAVPRSEITAPAWRSALYLALAGGLLLTLGVIMAWQVGRSIARPMKGLTSLAQHVGRGEPITAPSSGLVEIDRVGDALALASMQLREADRRQKLLIDELNHRVKNTLATVQSLSWQVMRPGVTPQVAQERFQQRLLALSRTHNLLNETLWEGASLRTILEAEFKPFAADSTRVRLDGPAVDLPARLAVVLGMAFHELATNAVKYGALSTAPGRVQVDWKIEERSEGTTLTIDWCELEGPMLETEPHPGFGSRLLRQAITRELAGQLDLRFEREGVCCTIAVPIEAVGQQAA</sequence>
<dbReference type="PROSITE" id="PS50885">
    <property type="entry name" value="HAMP"/>
    <property type="match status" value="1"/>
</dbReference>
<keyword evidence="9" id="KW-1133">Transmembrane helix</keyword>
<evidence type="ECO:0000313" key="11">
    <source>
        <dbReference type="EMBL" id="MFC1455198.1"/>
    </source>
</evidence>
<protein>
    <recommendedName>
        <fullName evidence="3">histidine kinase</fullName>
        <ecNumber evidence="3">2.7.13.3</ecNumber>
    </recommendedName>
</protein>